<dbReference type="Pfam" id="PF03547">
    <property type="entry name" value="Mem_trans"/>
    <property type="match status" value="1"/>
</dbReference>
<evidence type="ECO:0000256" key="7">
    <source>
        <dbReference type="SAM" id="Phobius"/>
    </source>
</evidence>
<evidence type="ECO:0000313" key="8">
    <source>
        <dbReference type="EMBL" id="SDB90608.1"/>
    </source>
</evidence>
<proteinExistence type="predicted"/>
<dbReference type="Proteomes" id="UP000242501">
    <property type="component" value="Unassembled WGS sequence"/>
</dbReference>
<evidence type="ECO:0000256" key="1">
    <source>
        <dbReference type="ARBA" id="ARBA00004141"/>
    </source>
</evidence>
<keyword evidence="6 7" id="KW-0472">Membrane</keyword>
<accession>A0A1G6H931</accession>
<dbReference type="STRING" id="1219383.SAMN05421733_104164"/>
<keyword evidence="3" id="KW-1003">Cell membrane</keyword>
<reference evidence="9" key="1">
    <citation type="submission" date="2016-09" db="EMBL/GenBank/DDBJ databases">
        <authorList>
            <person name="Varghese N."/>
            <person name="Submissions S."/>
        </authorList>
    </citation>
    <scope>NUCLEOTIDE SEQUENCE [LARGE SCALE GENOMIC DNA]</scope>
    <source>
        <strain evidence="9">ANC 4422</strain>
    </source>
</reference>
<keyword evidence="4 7" id="KW-0812">Transmembrane</keyword>
<evidence type="ECO:0000256" key="3">
    <source>
        <dbReference type="ARBA" id="ARBA00022475"/>
    </source>
</evidence>
<evidence type="ECO:0000256" key="5">
    <source>
        <dbReference type="ARBA" id="ARBA00022989"/>
    </source>
</evidence>
<dbReference type="OrthoDB" id="9810457at2"/>
<dbReference type="PANTHER" id="PTHR36838:SF3">
    <property type="entry name" value="TRANSPORTER AUXIN EFFLUX CARRIER EC FAMILY"/>
    <property type="match status" value="1"/>
</dbReference>
<feature type="transmembrane region" description="Helical" evidence="7">
    <location>
        <begin position="123"/>
        <end position="145"/>
    </location>
</feature>
<feature type="transmembrane region" description="Helical" evidence="7">
    <location>
        <begin position="255"/>
        <end position="276"/>
    </location>
</feature>
<sequence>MLLSIMFPIFILILMGYASVGMGLIQSDQIKALGTFVMKVSLPAFMLYSLSQDKQLDHLSIVSYFTVYGVASLAIFFIAYYCFKHWFLQRSASAIVLSLGATTSNTGLVGAAILPLLIGQEVIHYLALTILFESFILTSLMLFLAESGLSASTQFAVLSKKTLHHIFKNPLILAILIGLLCLVFDYRFPAFLMEPFAWLSKVSAPLALFVIGGTLSKLRLRQIDRQAIYLMLFKTFCLPTLVFTLFLILPKADEAMVHTAVIIAMLPMPTLFMTLGQIYGIEKRTNNAFILSNISALCMLSTCIYFWY</sequence>
<keyword evidence="5 7" id="KW-1133">Transmembrane helix</keyword>
<organism evidence="8 9">
    <name type="scientific">Acinetobacter boissieri</name>
    <dbReference type="NCBI Taxonomy" id="1219383"/>
    <lineage>
        <taxon>Bacteria</taxon>
        <taxon>Pseudomonadati</taxon>
        <taxon>Pseudomonadota</taxon>
        <taxon>Gammaproteobacteria</taxon>
        <taxon>Moraxellales</taxon>
        <taxon>Moraxellaceae</taxon>
        <taxon>Acinetobacter</taxon>
    </lineage>
</organism>
<feature type="transmembrane region" description="Helical" evidence="7">
    <location>
        <begin position="288"/>
        <end position="307"/>
    </location>
</feature>
<feature type="transmembrane region" description="Helical" evidence="7">
    <location>
        <begin position="166"/>
        <end position="186"/>
    </location>
</feature>
<feature type="transmembrane region" description="Helical" evidence="7">
    <location>
        <begin position="198"/>
        <end position="215"/>
    </location>
</feature>
<dbReference type="GO" id="GO:0016020">
    <property type="term" value="C:membrane"/>
    <property type="evidence" value="ECO:0007669"/>
    <property type="project" value="UniProtKB-SubCell"/>
</dbReference>
<evidence type="ECO:0008006" key="10">
    <source>
        <dbReference type="Google" id="ProtNLM"/>
    </source>
</evidence>
<keyword evidence="2" id="KW-0813">Transport</keyword>
<dbReference type="AlphaFoldDB" id="A0A1G6H931"/>
<name>A0A1G6H931_9GAMM</name>
<evidence type="ECO:0000256" key="6">
    <source>
        <dbReference type="ARBA" id="ARBA00023136"/>
    </source>
</evidence>
<dbReference type="RefSeq" id="WP_092747549.1">
    <property type="nucleotide sequence ID" value="NZ_FMYL01000004.1"/>
</dbReference>
<feature type="transmembrane region" description="Helical" evidence="7">
    <location>
        <begin position="32"/>
        <end position="50"/>
    </location>
</feature>
<feature type="transmembrane region" description="Helical" evidence="7">
    <location>
        <begin position="227"/>
        <end position="249"/>
    </location>
</feature>
<feature type="transmembrane region" description="Helical" evidence="7">
    <location>
        <begin position="6"/>
        <end position="25"/>
    </location>
</feature>
<evidence type="ECO:0000256" key="2">
    <source>
        <dbReference type="ARBA" id="ARBA00022448"/>
    </source>
</evidence>
<feature type="transmembrane region" description="Helical" evidence="7">
    <location>
        <begin position="62"/>
        <end position="83"/>
    </location>
</feature>
<dbReference type="InterPro" id="IPR004776">
    <property type="entry name" value="Mem_transp_PIN-like"/>
</dbReference>
<comment type="subcellular location">
    <subcellularLocation>
        <location evidence="1">Membrane</location>
        <topology evidence="1">Multi-pass membrane protein</topology>
    </subcellularLocation>
</comment>
<gene>
    <name evidence="8" type="ORF">SAMN05421733_104164</name>
</gene>
<dbReference type="PANTHER" id="PTHR36838">
    <property type="entry name" value="AUXIN EFFLUX CARRIER FAMILY PROTEIN"/>
    <property type="match status" value="1"/>
</dbReference>
<dbReference type="EMBL" id="FMYL01000004">
    <property type="protein sequence ID" value="SDB90608.1"/>
    <property type="molecule type" value="Genomic_DNA"/>
</dbReference>
<keyword evidence="9" id="KW-1185">Reference proteome</keyword>
<protein>
    <recommendedName>
        <fullName evidence="10">Transporter</fullName>
    </recommendedName>
</protein>
<feature type="transmembrane region" description="Helical" evidence="7">
    <location>
        <begin position="95"/>
        <end position="117"/>
    </location>
</feature>
<evidence type="ECO:0000256" key="4">
    <source>
        <dbReference type="ARBA" id="ARBA00022692"/>
    </source>
</evidence>
<evidence type="ECO:0000313" key="9">
    <source>
        <dbReference type="Proteomes" id="UP000242501"/>
    </source>
</evidence>
<dbReference type="GO" id="GO:0055085">
    <property type="term" value="P:transmembrane transport"/>
    <property type="evidence" value="ECO:0007669"/>
    <property type="project" value="InterPro"/>
</dbReference>